<dbReference type="CDD" id="cd14007">
    <property type="entry name" value="STKc_Aurora"/>
    <property type="match status" value="1"/>
</dbReference>
<evidence type="ECO:0000256" key="5">
    <source>
        <dbReference type="ARBA" id="ARBA00022741"/>
    </source>
</evidence>
<evidence type="ECO:0000256" key="13">
    <source>
        <dbReference type="PROSITE-ProRule" id="PRU10141"/>
    </source>
</evidence>
<dbReference type="InterPro" id="IPR008271">
    <property type="entry name" value="Ser/Thr_kinase_AS"/>
</dbReference>
<keyword evidence="3 14" id="KW-0723">Serine/threonine-protein kinase</keyword>
<evidence type="ECO:0000256" key="7">
    <source>
        <dbReference type="ARBA" id="ARBA00022840"/>
    </source>
</evidence>
<dbReference type="GO" id="GO:0090266">
    <property type="term" value="P:regulation of mitotic cell cycle spindle assembly checkpoint"/>
    <property type="evidence" value="ECO:0007669"/>
    <property type="project" value="UniProtKB-ARBA"/>
</dbReference>
<feature type="region of interest" description="Disordered" evidence="16">
    <location>
        <begin position="60"/>
        <end position="146"/>
    </location>
</feature>
<accession>A0A9W8GXT9</accession>
<feature type="domain" description="Protein kinase" evidence="17">
    <location>
        <begin position="160"/>
        <end position="411"/>
    </location>
</feature>
<feature type="compositionally biased region" description="Polar residues" evidence="16">
    <location>
        <begin position="83"/>
        <end position="99"/>
    </location>
</feature>
<feature type="cross-link" description="Glycyl lysine isopeptide (Lys-Gly) (interchain with G-Cter in SUMO2)" evidence="12">
    <location>
        <position position="285"/>
    </location>
</feature>
<dbReference type="InterPro" id="IPR000719">
    <property type="entry name" value="Prot_kinase_dom"/>
</dbReference>
<gene>
    <name evidence="18" type="primary">IPL1</name>
    <name evidence="18" type="ORF">GGI19_001355</name>
</gene>
<keyword evidence="5 11" id="KW-0547">Nucleotide-binding</keyword>
<dbReference type="InterPro" id="IPR011009">
    <property type="entry name" value="Kinase-like_dom_sf"/>
</dbReference>
<protein>
    <recommendedName>
        <fullName evidence="2 15">Aurora kinase</fullName>
        <ecNumber evidence="1 15">2.7.11.1</ecNumber>
    </recommendedName>
</protein>
<dbReference type="GO" id="GO:1902115">
    <property type="term" value="P:regulation of organelle assembly"/>
    <property type="evidence" value="ECO:0007669"/>
    <property type="project" value="UniProtKB-ARBA"/>
</dbReference>
<dbReference type="FunFam" id="1.10.510.10:FF:000235">
    <property type="entry name" value="Serine/threonine-protein kinase ark1"/>
    <property type="match status" value="1"/>
</dbReference>
<reference evidence="18" key="1">
    <citation type="submission" date="2022-07" db="EMBL/GenBank/DDBJ databases">
        <title>Phylogenomic reconstructions and comparative analyses of Kickxellomycotina fungi.</title>
        <authorList>
            <person name="Reynolds N.K."/>
            <person name="Stajich J.E."/>
            <person name="Barry K."/>
            <person name="Grigoriev I.V."/>
            <person name="Crous P."/>
            <person name="Smith M.E."/>
        </authorList>
    </citation>
    <scope>NUCLEOTIDE SEQUENCE</scope>
    <source>
        <strain evidence="18">BCRC 34297</strain>
    </source>
</reference>
<evidence type="ECO:0000313" key="18">
    <source>
        <dbReference type="EMBL" id="KAJ2755809.1"/>
    </source>
</evidence>
<dbReference type="GO" id="GO:0032465">
    <property type="term" value="P:regulation of cytokinesis"/>
    <property type="evidence" value="ECO:0007669"/>
    <property type="project" value="UniProtKB-ARBA"/>
</dbReference>
<dbReference type="EMBL" id="JANBUH010000047">
    <property type="protein sequence ID" value="KAJ2755809.1"/>
    <property type="molecule type" value="Genomic_DNA"/>
</dbReference>
<proteinExistence type="inferred from homology"/>
<dbReference type="GO" id="GO:0005524">
    <property type="term" value="F:ATP binding"/>
    <property type="evidence" value="ECO:0007669"/>
    <property type="project" value="UniProtKB-UniRule"/>
</dbReference>
<dbReference type="SMART" id="SM00220">
    <property type="entry name" value="S_TKc"/>
    <property type="match status" value="1"/>
</dbReference>
<comment type="catalytic activity">
    <reaction evidence="8 15">
        <text>L-threonyl-[protein] + ATP = O-phospho-L-threonyl-[protein] + ADP + H(+)</text>
        <dbReference type="Rhea" id="RHEA:46608"/>
        <dbReference type="Rhea" id="RHEA-COMP:11060"/>
        <dbReference type="Rhea" id="RHEA-COMP:11605"/>
        <dbReference type="ChEBI" id="CHEBI:15378"/>
        <dbReference type="ChEBI" id="CHEBI:30013"/>
        <dbReference type="ChEBI" id="CHEBI:30616"/>
        <dbReference type="ChEBI" id="CHEBI:61977"/>
        <dbReference type="ChEBI" id="CHEBI:456216"/>
        <dbReference type="EC" id="2.7.11.1"/>
    </reaction>
</comment>
<evidence type="ECO:0000256" key="11">
    <source>
        <dbReference type="PIRSR" id="PIRSR630616-2"/>
    </source>
</evidence>
<dbReference type="GO" id="GO:0008608">
    <property type="term" value="P:attachment of spindle microtubules to kinetochore"/>
    <property type="evidence" value="ECO:0007669"/>
    <property type="project" value="UniProtKB-ARBA"/>
</dbReference>
<dbReference type="FunFam" id="3.30.200.20:FF:000042">
    <property type="entry name" value="Aurora kinase A"/>
    <property type="match status" value="1"/>
</dbReference>
<dbReference type="PROSITE" id="PS00108">
    <property type="entry name" value="PROTEIN_KINASE_ST"/>
    <property type="match status" value="1"/>
</dbReference>
<dbReference type="PROSITE" id="PS00107">
    <property type="entry name" value="PROTEIN_KINASE_ATP"/>
    <property type="match status" value="1"/>
</dbReference>
<feature type="binding site" evidence="11">
    <location>
        <begin position="238"/>
        <end position="240"/>
    </location>
    <ligand>
        <name>ATP</name>
        <dbReference type="ChEBI" id="CHEBI:30616"/>
    </ligand>
</feature>
<dbReference type="Pfam" id="PF00069">
    <property type="entry name" value="Pkinase"/>
    <property type="match status" value="1"/>
</dbReference>
<keyword evidence="4 15" id="KW-0808">Transferase</keyword>
<feature type="binding site" evidence="11">
    <location>
        <position position="170"/>
    </location>
    <ligand>
        <name>ATP</name>
        <dbReference type="ChEBI" id="CHEBI:30616"/>
    </ligand>
</feature>
<feature type="binding site" evidence="11">
    <location>
        <begin position="287"/>
        <end position="288"/>
    </location>
    <ligand>
        <name>ATP</name>
        <dbReference type="ChEBI" id="CHEBI:30616"/>
    </ligand>
</feature>
<dbReference type="SUPFAM" id="SSF56112">
    <property type="entry name" value="Protein kinase-like (PK-like)"/>
    <property type="match status" value="1"/>
</dbReference>
<feature type="compositionally biased region" description="Low complexity" evidence="16">
    <location>
        <begin position="64"/>
        <end position="73"/>
    </location>
</feature>
<evidence type="ECO:0000256" key="8">
    <source>
        <dbReference type="ARBA" id="ARBA00047899"/>
    </source>
</evidence>
<evidence type="ECO:0000256" key="1">
    <source>
        <dbReference type="ARBA" id="ARBA00012513"/>
    </source>
</evidence>
<keyword evidence="7 11" id="KW-0067">ATP-binding</keyword>
<dbReference type="OrthoDB" id="377346at2759"/>
<evidence type="ECO:0000256" key="16">
    <source>
        <dbReference type="SAM" id="MobiDB-lite"/>
    </source>
</evidence>
<dbReference type="GO" id="GO:0000776">
    <property type="term" value="C:kinetochore"/>
    <property type="evidence" value="ECO:0007669"/>
    <property type="project" value="UniProtKB-ARBA"/>
</dbReference>
<keyword evidence="19" id="KW-1185">Reference proteome</keyword>
<evidence type="ECO:0000256" key="3">
    <source>
        <dbReference type="ARBA" id="ARBA00022527"/>
    </source>
</evidence>
<dbReference type="InterPro" id="IPR030616">
    <property type="entry name" value="Aur-like"/>
</dbReference>
<dbReference type="Proteomes" id="UP001140011">
    <property type="component" value="Unassembled WGS sequence"/>
</dbReference>
<dbReference type="InterPro" id="IPR017441">
    <property type="entry name" value="Protein_kinase_ATP_BS"/>
</dbReference>
<evidence type="ECO:0000256" key="6">
    <source>
        <dbReference type="ARBA" id="ARBA00022777"/>
    </source>
</evidence>
<evidence type="ECO:0000256" key="2">
    <source>
        <dbReference type="ARBA" id="ARBA00021157"/>
    </source>
</evidence>
<organism evidence="18 19">
    <name type="scientific">Coemansia pectinata</name>
    <dbReference type="NCBI Taxonomy" id="1052879"/>
    <lineage>
        <taxon>Eukaryota</taxon>
        <taxon>Fungi</taxon>
        <taxon>Fungi incertae sedis</taxon>
        <taxon>Zoopagomycota</taxon>
        <taxon>Kickxellomycotina</taxon>
        <taxon>Kickxellomycetes</taxon>
        <taxon>Kickxellales</taxon>
        <taxon>Kickxellaceae</taxon>
        <taxon>Coemansia</taxon>
    </lineage>
</organism>
<dbReference type="GO" id="GO:0004674">
    <property type="term" value="F:protein serine/threonine kinase activity"/>
    <property type="evidence" value="ECO:0007669"/>
    <property type="project" value="UniProtKB-KW"/>
</dbReference>
<feature type="active site" description="Proton acceptor" evidence="10">
    <location>
        <position position="283"/>
    </location>
</feature>
<comment type="caution">
    <text evidence="18">The sequence shown here is derived from an EMBL/GenBank/DDBJ whole genome shotgun (WGS) entry which is preliminary data.</text>
</comment>
<dbReference type="PROSITE" id="PS50011">
    <property type="entry name" value="PROTEIN_KINASE_DOM"/>
    <property type="match status" value="1"/>
</dbReference>
<dbReference type="PANTHER" id="PTHR24350">
    <property type="entry name" value="SERINE/THREONINE-PROTEIN KINASE IAL-RELATED"/>
    <property type="match status" value="1"/>
</dbReference>
<dbReference type="GO" id="GO:0072479">
    <property type="term" value="P:response to mitotic cell cycle spindle assembly checkpoint signaling"/>
    <property type="evidence" value="ECO:0007669"/>
    <property type="project" value="UniProtKB-ARBA"/>
</dbReference>
<dbReference type="GO" id="GO:0032133">
    <property type="term" value="C:chromosome passenger complex"/>
    <property type="evidence" value="ECO:0007669"/>
    <property type="project" value="UniProtKB-ARBA"/>
</dbReference>
<evidence type="ECO:0000256" key="9">
    <source>
        <dbReference type="ARBA" id="ARBA00048679"/>
    </source>
</evidence>
<evidence type="ECO:0000256" key="12">
    <source>
        <dbReference type="PIRSR" id="PIRSR630616-3"/>
    </source>
</evidence>
<evidence type="ECO:0000256" key="10">
    <source>
        <dbReference type="PIRSR" id="PIRSR630616-1"/>
    </source>
</evidence>
<sequence>MRLKAKATGNASVDMNDRIYLCIKHKTKSIAVFEAKHDVDLLATDIGTMKLGAKLAAPSALRNSACSSRSTSSTQRHNDHNSSDNNGCSESDSIRNLSALSGKRTNEESASGDAQAAVSRQLQQRQQQQTSRVTPSHWDPPTGKALNDCNGSRKWNILDFDVGRVLGKGKFGRAYLAREKNSNFICALKIMYKNELEESKIEKQLRREVEIQTHLRHPHILRLFGYFHDEKRVYLILEYAARGEMYKLLQKQGSFTEPEAANYIAQMANALEYLHEKHVIHRDIKPENLLLNANGELKISDFGWSVHTRGSRRRTLCGTLDYLPPEMVEGRDHNESVDLWSLGVLMYEFLVGVPPFEDLQSHKATYRRIAKVDLHIPPYVSPEASDLITQLLQYDGERRMPLYEVLKHPWILKHIPDPRSV</sequence>
<keyword evidence="6 15" id="KW-0418">Kinase</keyword>
<evidence type="ECO:0000256" key="14">
    <source>
        <dbReference type="RuleBase" id="RU000304"/>
    </source>
</evidence>
<evidence type="ECO:0000256" key="4">
    <source>
        <dbReference type="ARBA" id="ARBA00022679"/>
    </source>
</evidence>
<dbReference type="AlphaFoldDB" id="A0A9W8GXT9"/>
<dbReference type="GO" id="GO:0045143">
    <property type="term" value="P:homologous chromosome segregation"/>
    <property type="evidence" value="ECO:0007669"/>
    <property type="project" value="UniProtKB-ARBA"/>
</dbReference>
<dbReference type="EC" id="2.7.11.1" evidence="1 15"/>
<dbReference type="GO" id="GO:0051233">
    <property type="term" value="C:spindle midzone"/>
    <property type="evidence" value="ECO:0007669"/>
    <property type="project" value="UniProtKB-ARBA"/>
</dbReference>
<comment type="similarity">
    <text evidence="15">Belongs to the protein kinase superfamily. Ser/Thr protein kinase family. Aurora subfamily.</text>
</comment>
<name>A0A9W8GXT9_9FUNG</name>
<comment type="catalytic activity">
    <reaction evidence="9 15">
        <text>L-seryl-[protein] + ATP = O-phospho-L-seryl-[protein] + ADP + H(+)</text>
        <dbReference type="Rhea" id="RHEA:17989"/>
        <dbReference type="Rhea" id="RHEA-COMP:9863"/>
        <dbReference type="Rhea" id="RHEA-COMP:11604"/>
        <dbReference type="ChEBI" id="CHEBI:15378"/>
        <dbReference type="ChEBI" id="CHEBI:29999"/>
        <dbReference type="ChEBI" id="CHEBI:30616"/>
        <dbReference type="ChEBI" id="CHEBI:83421"/>
        <dbReference type="ChEBI" id="CHEBI:456216"/>
        <dbReference type="EC" id="2.7.11.1"/>
    </reaction>
</comment>
<evidence type="ECO:0000259" key="17">
    <source>
        <dbReference type="PROSITE" id="PS50011"/>
    </source>
</evidence>
<dbReference type="Gene3D" id="1.10.510.10">
    <property type="entry name" value="Transferase(Phosphotransferase) domain 1"/>
    <property type="match status" value="1"/>
</dbReference>
<evidence type="ECO:0000256" key="15">
    <source>
        <dbReference type="RuleBase" id="RU367134"/>
    </source>
</evidence>
<dbReference type="GO" id="GO:0044779">
    <property type="term" value="P:meiotic spindle checkpoint signaling"/>
    <property type="evidence" value="ECO:0007669"/>
    <property type="project" value="UniProtKB-ARBA"/>
</dbReference>
<feature type="binding site" evidence="11">
    <location>
        <position position="301"/>
    </location>
    <ligand>
        <name>ATP</name>
        <dbReference type="ChEBI" id="CHEBI:30616"/>
    </ligand>
</feature>
<feature type="compositionally biased region" description="Low complexity" evidence="16">
    <location>
        <begin position="114"/>
        <end position="134"/>
    </location>
</feature>
<evidence type="ECO:0000313" key="19">
    <source>
        <dbReference type="Proteomes" id="UP001140011"/>
    </source>
</evidence>
<feature type="binding site" evidence="11 13">
    <location>
        <position position="189"/>
    </location>
    <ligand>
        <name>ATP</name>
        <dbReference type="ChEBI" id="CHEBI:30616"/>
    </ligand>
</feature>